<dbReference type="EMBL" id="BRXR01000001">
    <property type="protein sequence ID" value="GLC29672.1"/>
    <property type="molecule type" value="Genomic_DNA"/>
</dbReference>
<dbReference type="Proteomes" id="UP001208567">
    <property type="component" value="Unassembled WGS sequence"/>
</dbReference>
<comment type="caution">
    <text evidence="1">The sequence shown here is derived from an EMBL/GenBank/DDBJ whole genome shotgun (WGS) entry which is preliminary data.</text>
</comment>
<dbReference type="RefSeq" id="WP_264848961.1">
    <property type="nucleotide sequence ID" value="NZ_BRXR01000001.1"/>
</dbReference>
<dbReference type="InterPro" id="IPR014584">
    <property type="entry name" value="UCP033729"/>
</dbReference>
<name>A0ABQ5N394_9CLOT</name>
<organism evidence="1 2">
    <name type="scientific">Clostridium omnivorum</name>
    <dbReference type="NCBI Taxonomy" id="1604902"/>
    <lineage>
        <taxon>Bacteria</taxon>
        <taxon>Bacillati</taxon>
        <taxon>Bacillota</taxon>
        <taxon>Clostridia</taxon>
        <taxon>Eubacteriales</taxon>
        <taxon>Clostridiaceae</taxon>
        <taxon>Clostridium</taxon>
    </lineage>
</organism>
<dbReference type="InterPro" id="IPR029046">
    <property type="entry name" value="LolA/LolB/LppX"/>
</dbReference>
<gene>
    <name evidence="1" type="ORF">bsdE14_10820</name>
</gene>
<dbReference type="PIRSF" id="PIRSF033729">
    <property type="entry name" value="UCP033729"/>
    <property type="match status" value="1"/>
</dbReference>
<keyword evidence="2" id="KW-1185">Reference proteome</keyword>
<reference evidence="1 2" key="1">
    <citation type="journal article" date="2024" name="Int. J. Syst. Evol. Microbiol.">
        <title>Clostridium omnivorum sp. nov., isolated from anoxic soil under the treatment of reductive soil disinfestation.</title>
        <authorList>
            <person name="Ueki A."/>
            <person name="Tonouchi A."/>
            <person name="Kaku N."/>
            <person name="Honma S."/>
            <person name="Ueki K."/>
        </authorList>
    </citation>
    <scope>NUCLEOTIDE SEQUENCE [LARGE SCALE GENOMIC DNA]</scope>
    <source>
        <strain evidence="1 2">E14</strain>
    </source>
</reference>
<dbReference type="SUPFAM" id="SSF89392">
    <property type="entry name" value="Prokaryotic lipoproteins and lipoprotein localization factors"/>
    <property type="match status" value="1"/>
</dbReference>
<accession>A0ABQ5N394</accession>
<dbReference type="PROSITE" id="PS51257">
    <property type="entry name" value="PROKAR_LIPOPROTEIN"/>
    <property type="match status" value="1"/>
</dbReference>
<dbReference type="Gene3D" id="2.50.20.10">
    <property type="entry name" value="Lipoprotein localisation LolA/LolB/LppX"/>
    <property type="match status" value="1"/>
</dbReference>
<dbReference type="NCBIfam" id="NF041287">
    <property type="entry name" value="lipo_GerS_rel"/>
    <property type="match status" value="1"/>
</dbReference>
<evidence type="ECO:0000313" key="2">
    <source>
        <dbReference type="Proteomes" id="UP001208567"/>
    </source>
</evidence>
<evidence type="ECO:0008006" key="3">
    <source>
        <dbReference type="Google" id="ProtNLM"/>
    </source>
</evidence>
<evidence type="ECO:0000313" key="1">
    <source>
        <dbReference type="EMBL" id="GLC29672.1"/>
    </source>
</evidence>
<proteinExistence type="predicted"/>
<sequence>MKKKLLLILIVIILAVSNILVGCGQKPKDPNGVTDFLKDMDSYSTEFEMQIKNEKQTVTYTGKQFYKNGKGYRLNLGDDRVFTYKEDKIYVNDVKNGLKYTTDKDFDFLYRLSFIEEYIGLLLTNEEIKYTFKTVDKIEYLLIESIIPGGSKDIRRAVLYVERKSCKPTELIIYGDDGKENIKVIYKNFEPFAELDDNLFKIN</sequence>
<protein>
    <recommendedName>
        <fullName evidence="3">Outer membrane lipoprotein carrier protein LolA</fullName>
    </recommendedName>
</protein>